<dbReference type="Proteomes" id="UP000837801">
    <property type="component" value="Unassembled WGS sequence"/>
</dbReference>
<accession>A0A9P0QP74</accession>
<protein>
    <submittedName>
        <fullName evidence="1">Uncharacterized protein</fullName>
    </submittedName>
</protein>
<keyword evidence="2" id="KW-1185">Reference proteome</keyword>
<dbReference type="AlphaFoldDB" id="A0A9P0QP74"/>
<evidence type="ECO:0000313" key="1">
    <source>
        <dbReference type="EMBL" id="CAH2352336.1"/>
    </source>
</evidence>
<reference evidence="1" key="1">
    <citation type="submission" date="2022-03" db="EMBL/GenBank/DDBJ databases">
        <authorList>
            <person name="Legras J.-L."/>
            <person name="Devillers H."/>
            <person name="Grondin C."/>
        </authorList>
    </citation>
    <scope>NUCLEOTIDE SEQUENCE</scope>
    <source>
        <strain evidence="1">CLIB 1423</strain>
    </source>
</reference>
<gene>
    <name evidence="1" type="ORF">CLIB1423_06S04082</name>
</gene>
<organism evidence="1 2">
    <name type="scientific">[Candida] railenensis</name>
    <dbReference type="NCBI Taxonomy" id="45579"/>
    <lineage>
        <taxon>Eukaryota</taxon>
        <taxon>Fungi</taxon>
        <taxon>Dikarya</taxon>
        <taxon>Ascomycota</taxon>
        <taxon>Saccharomycotina</taxon>
        <taxon>Pichiomycetes</taxon>
        <taxon>Debaryomycetaceae</taxon>
        <taxon>Kurtzmaniella</taxon>
    </lineage>
</organism>
<comment type="caution">
    <text evidence="1">The sequence shown here is derived from an EMBL/GenBank/DDBJ whole genome shotgun (WGS) entry which is preliminary data.</text>
</comment>
<name>A0A9P0QP74_9ASCO</name>
<dbReference type="OrthoDB" id="4018349at2759"/>
<sequence length="376" mass="43811">MSTYRTISMTDISNFNNTSSQEPDLKFSIKGFELDRKSATCTPKGFEYALFSNPLKEEYLPSEGSVVDDEKDAEDDIIVYGNNEILDFDSAAYETSAVPKREQRASYSAKVPLSIEEMKSRAPDLFSKNISLDDYFSVEQHFAFNIKHCYQSICPEEKYSEDLFMKPVSITQFSNSRNEFSKKLDEIVKSFHSLEESCTKLNNTIQEQYDEIKSSLKWEIFSNSTANKNFENGRSMFEALLLFKQTFQEFIHESDLWMEIDENVNQLNDLIIEWNEMDVDDELDMEEVEERRGQEDQVAQVSHVDMINMIESSLKPDSSFIRQGCCNFDSILTEVKILYEEFLNHFKSKQSEDGTFEYEICSFDDHIKEKIRQHSC</sequence>
<proteinExistence type="predicted"/>
<dbReference type="EMBL" id="CAKXYY010000006">
    <property type="protein sequence ID" value="CAH2352336.1"/>
    <property type="molecule type" value="Genomic_DNA"/>
</dbReference>
<evidence type="ECO:0000313" key="2">
    <source>
        <dbReference type="Proteomes" id="UP000837801"/>
    </source>
</evidence>